<evidence type="ECO:0000259" key="4">
    <source>
        <dbReference type="Pfam" id="PF08774"/>
    </source>
</evidence>
<dbReference type="GO" id="GO:0003676">
    <property type="term" value="F:nucleic acid binding"/>
    <property type="evidence" value="ECO:0007669"/>
    <property type="project" value="InterPro"/>
</dbReference>
<dbReference type="GO" id="GO:0004518">
    <property type="term" value="F:nuclease activity"/>
    <property type="evidence" value="ECO:0007669"/>
    <property type="project" value="UniProtKB-KW"/>
</dbReference>
<evidence type="ECO:0000256" key="2">
    <source>
        <dbReference type="ARBA" id="ARBA00022722"/>
    </source>
</evidence>
<evidence type="ECO:0000256" key="3">
    <source>
        <dbReference type="ARBA" id="ARBA00022801"/>
    </source>
</evidence>
<dbReference type="AlphaFoldDB" id="A0A0F9EZK7"/>
<dbReference type="Pfam" id="PF08774">
    <property type="entry name" value="VRR_NUC"/>
    <property type="match status" value="1"/>
</dbReference>
<keyword evidence="3" id="KW-0378">Hydrolase</keyword>
<name>A0A0F9EZK7_9ZZZZ</name>
<dbReference type="InterPro" id="IPR011856">
    <property type="entry name" value="tRNA_endonuc-like_dom_sf"/>
</dbReference>
<protein>
    <recommendedName>
        <fullName evidence="4">VRR-NUC domain-containing protein</fullName>
    </recommendedName>
</protein>
<keyword evidence="2" id="KW-0540">Nuclease</keyword>
<dbReference type="GO" id="GO:0016788">
    <property type="term" value="F:hydrolase activity, acting on ester bonds"/>
    <property type="evidence" value="ECO:0007669"/>
    <property type="project" value="InterPro"/>
</dbReference>
<gene>
    <name evidence="5" type="ORF">LCGC14_2367580</name>
</gene>
<evidence type="ECO:0000313" key="5">
    <source>
        <dbReference type="EMBL" id="KKL41714.1"/>
    </source>
</evidence>
<sequence>MTRAQAKPKITEAQFQAQVDCLLDWAGFDHYHTHDSRRSDGGFPDLIAVNPFVSPARKLAIELKVKPNKPTSEQLYWLETMRLCGFEIYVWYPEDWPLIEAVLSVR</sequence>
<feature type="domain" description="VRR-NUC" evidence="4">
    <location>
        <begin position="32"/>
        <end position="90"/>
    </location>
</feature>
<evidence type="ECO:0000256" key="1">
    <source>
        <dbReference type="ARBA" id="ARBA00001946"/>
    </source>
</evidence>
<comment type="cofactor">
    <cofactor evidence="1">
        <name>Mg(2+)</name>
        <dbReference type="ChEBI" id="CHEBI:18420"/>
    </cofactor>
</comment>
<dbReference type="InterPro" id="IPR014883">
    <property type="entry name" value="VRR_NUC"/>
</dbReference>
<reference evidence="5" key="1">
    <citation type="journal article" date="2015" name="Nature">
        <title>Complex archaea that bridge the gap between prokaryotes and eukaryotes.</title>
        <authorList>
            <person name="Spang A."/>
            <person name="Saw J.H."/>
            <person name="Jorgensen S.L."/>
            <person name="Zaremba-Niedzwiedzka K."/>
            <person name="Martijn J."/>
            <person name="Lind A.E."/>
            <person name="van Eijk R."/>
            <person name="Schleper C."/>
            <person name="Guy L."/>
            <person name="Ettema T.J."/>
        </authorList>
    </citation>
    <scope>NUCLEOTIDE SEQUENCE</scope>
</reference>
<comment type="caution">
    <text evidence="5">The sequence shown here is derived from an EMBL/GenBank/DDBJ whole genome shotgun (WGS) entry which is preliminary data.</text>
</comment>
<dbReference type="EMBL" id="LAZR01034828">
    <property type="protein sequence ID" value="KKL41714.1"/>
    <property type="molecule type" value="Genomic_DNA"/>
</dbReference>
<organism evidence="5">
    <name type="scientific">marine sediment metagenome</name>
    <dbReference type="NCBI Taxonomy" id="412755"/>
    <lineage>
        <taxon>unclassified sequences</taxon>
        <taxon>metagenomes</taxon>
        <taxon>ecological metagenomes</taxon>
    </lineage>
</organism>
<dbReference type="Gene3D" id="3.40.1350.10">
    <property type="match status" value="1"/>
</dbReference>
<accession>A0A0F9EZK7</accession>
<proteinExistence type="predicted"/>